<dbReference type="InterPro" id="IPR010982">
    <property type="entry name" value="Lambda_DNA-bd_dom_sf"/>
</dbReference>
<dbReference type="RefSeq" id="WP_422865322.1">
    <property type="nucleotide sequence ID" value="NZ_JAMSKV010000017.1"/>
</dbReference>
<proteinExistence type="predicted"/>
<dbReference type="Proteomes" id="UP001524587">
    <property type="component" value="Unassembled WGS sequence"/>
</dbReference>
<dbReference type="CDD" id="cd00093">
    <property type="entry name" value="HTH_XRE"/>
    <property type="match status" value="1"/>
</dbReference>
<comment type="caution">
    <text evidence="2">The sequence shown here is derived from an EMBL/GenBank/DDBJ whole genome shotgun (WGS) entry which is preliminary data.</text>
</comment>
<protein>
    <submittedName>
        <fullName evidence="2">Helix-turn-helix domain-containing protein</fullName>
    </submittedName>
</protein>
<sequence>MTDALALMTEPAGQGSCMLTGHQIAAARRLAGFGSQRSLAEASGVSEPTIARAEAAKGEFPKMEVPLMAKLVKALEVAGVEFTLDAGRTLAGGVSFRRRG</sequence>
<dbReference type="SUPFAM" id="SSF47413">
    <property type="entry name" value="lambda repressor-like DNA-binding domains"/>
    <property type="match status" value="1"/>
</dbReference>
<organism evidence="2 3">
    <name type="scientific">Endosaccharibacter trunci</name>
    <dbReference type="NCBI Taxonomy" id="2812733"/>
    <lineage>
        <taxon>Bacteria</taxon>
        <taxon>Pseudomonadati</taxon>
        <taxon>Pseudomonadota</taxon>
        <taxon>Alphaproteobacteria</taxon>
        <taxon>Acetobacterales</taxon>
        <taxon>Acetobacteraceae</taxon>
        <taxon>Endosaccharibacter</taxon>
    </lineage>
</organism>
<accession>A0ABT1WAR8</accession>
<evidence type="ECO:0000313" key="2">
    <source>
        <dbReference type="EMBL" id="MCQ8279833.1"/>
    </source>
</evidence>
<evidence type="ECO:0000259" key="1">
    <source>
        <dbReference type="SMART" id="SM00530"/>
    </source>
</evidence>
<dbReference type="EMBL" id="JAMSKV010000017">
    <property type="protein sequence ID" value="MCQ8279833.1"/>
    <property type="molecule type" value="Genomic_DNA"/>
</dbReference>
<gene>
    <name evidence="2" type="ORF">NFI95_15420</name>
</gene>
<name>A0ABT1WAR8_9PROT</name>
<feature type="domain" description="HTH cro/C1-type" evidence="1">
    <location>
        <begin position="23"/>
        <end position="82"/>
    </location>
</feature>
<dbReference type="InterPro" id="IPR001387">
    <property type="entry name" value="Cro/C1-type_HTH"/>
</dbReference>
<dbReference type="SMART" id="SM00530">
    <property type="entry name" value="HTH_XRE"/>
    <property type="match status" value="1"/>
</dbReference>
<evidence type="ECO:0000313" key="3">
    <source>
        <dbReference type="Proteomes" id="UP001524587"/>
    </source>
</evidence>
<reference evidence="2 3" key="1">
    <citation type="submission" date="2022-06" db="EMBL/GenBank/DDBJ databases">
        <title>Endosaccharibacter gen. nov., sp. nov., endophytic bacteria isolated from sugarcane.</title>
        <authorList>
            <person name="Pitiwittayakul N."/>
            <person name="Yukphan P."/>
            <person name="Charoenyingcharoen P."/>
            <person name="Tanasupawat S."/>
        </authorList>
    </citation>
    <scope>NUCLEOTIDE SEQUENCE [LARGE SCALE GENOMIC DNA]</scope>
    <source>
        <strain evidence="2 3">KSS8</strain>
    </source>
</reference>
<dbReference type="Gene3D" id="1.10.260.40">
    <property type="entry name" value="lambda repressor-like DNA-binding domains"/>
    <property type="match status" value="1"/>
</dbReference>
<keyword evidence="3" id="KW-1185">Reference proteome</keyword>